<feature type="transmembrane region" description="Helical" evidence="14">
    <location>
        <begin position="329"/>
        <end position="348"/>
    </location>
</feature>
<feature type="transmembrane region" description="Helical" evidence="14">
    <location>
        <begin position="204"/>
        <end position="225"/>
    </location>
</feature>
<gene>
    <name evidence="15" type="primary">Slc5a7_4</name>
    <name evidence="15" type="ORF">GTO96_0013040</name>
</gene>
<evidence type="ECO:0000256" key="3">
    <source>
        <dbReference type="ARBA" id="ARBA00022448"/>
    </source>
</evidence>
<feature type="transmembrane region" description="Helical" evidence="14">
    <location>
        <begin position="46"/>
        <end position="67"/>
    </location>
</feature>
<feature type="transmembrane region" description="Helical" evidence="14">
    <location>
        <begin position="88"/>
        <end position="113"/>
    </location>
</feature>
<dbReference type="PROSITE" id="PS50283">
    <property type="entry name" value="NA_SOLUT_SYMP_3"/>
    <property type="match status" value="1"/>
</dbReference>
<dbReference type="InterPro" id="IPR052244">
    <property type="entry name" value="Choline_transporter"/>
</dbReference>
<dbReference type="Pfam" id="PF00474">
    <property type="entry name" value="SSF"/>
    <property type="match status" value="1"/>
</dbReference>
<keyword evidence="10 14" id="KW-0472">Membrane</keyword>
<evidence type="ECO:0000256" key="4">
    <source>
        <dbReference type="ARBA" id="ARBA00022692"/>
    </source>
</evidence>
<keyword evidence="11" id="KW-0325">Glycoprotein</keyword>
<accession>A0A8X7WWU4</accession>
<evidence type="ECO:0000256" key="9">
    <source>
        <dbReference type="ARBA" id="ARBA00023065"/>
    </source>
</evidence>
<feature type="transmembrane region" description="Helical" evidence="14">
    <location>
        <begin position="383"/>
        <end position="410"/>
    </location>
</feature>
<protein>
    <submittedName>
        <fullName evidence="15">SC5A7 protein</fullName>
    </submittedName>
</protein>
<feature type="non-terminal residue" evidence="15">
    <location>
        <position position="494"/>
    </location>
</feature>
<dbReference type="GO" id="GO:0005307">
    <property type="term" value="F:choline:sodium symporter activity"/>
    <property type="evidence" value="ECO:0007669"/>
    <property type="project" value="TreeGrafter"/>
</dbReference>
<keyword evidence="12" id="KW-0739">Sodium transport</keyword>
<comment type="similarity">
    <text evidence="2 13">Belongs to the sodium:solute symporter (SSF) (TC 2.A.21) family.</text>
</comment>
<sequence length="494" mass="53760">MALNIPGLIAVIVFYLIILVTGIWASRKSKKEERKCKGERSEVSMVGGRNIGILVGVFTMTGGIFFAKPMREKKYTTMIDPFQIKYGDVISCILVVSSVISDVFWTGAILAGLESMCSLSLKMALNIPGLIAVIVFYLIILVTGIWASRKSKKEERKCKGERSEVPMVGGRNIGILVGVFTMTATNVGGGFILGTAEATYAHGLLWALGPPVHFFGSIIGGIFFAKPMREKKYTTMIDPFQIKYGDVISCILVISSVISDLFWTGAILAGLGGMMKVILGIEFYQSIIISAAIAIFYTLLGGLYSVAYTDIIQLIFIIISLASDTEVMWVIRITILIFGVTGMGLGMATSSIYGLWLLSAEISFSLVFAPLVCVLFVPSSNSYGIFVGILVEVILTLGAGLSALHIPPFIKYPGCKVVNGVYVQVFPYKTLAMVLSLVIIVAVSHLSSFLFNRGLLPETWDIYNIKRKPEVTVRNTTSEEVAEEIALNYSNPTT</sequence>
<dbReference type="GO" id="GO:0005886">
    <property type="term" value="C:plasma membrane"/>
    <property type="evidence" value="ECO:0007669"/>
    <property type="project" value="TreeGrafter"/>
</dbReference>
<evidence type="ECO:0000256" key="11">
    <source>
        <dbReference type="ARBA" id="ARBA00023180"/>
    </source>
</evidence>
<dbReference type="InterPro" id="IPR001734">
    <property type="entry name" value="Na/solute_symporter"/>
</dbReference>
<keyword evidence="8" id="KW-0915">Sodium</keyword>
<feature type="transmembrane region" description="Helical" evidence="14">
    <location>
        <begin position="355"/>
        <end position="377"/>
    </location>
</feature>
<dbReference type="Gene3D" id="1.20.1730.10">
    <property type="entry name" value="Sodium/glucose cotransporter"/>
    <property type="match status" value="2"/>
</dbReference>
<feature type="transmembrane region" description="Helical" evidence="14">
    <location>
        <begin position="431"/>
        <end position="451"/>
    </location>
</feature>
<evidence type="ECO:0000256" key="2">
    <source>
        <dbReference type="ARBA" id="ARBA00006434"/>
    </source>
</evidence>
<keyword evidence="4 14" id="KW-0812">Transmembrane</keyword>
<feature type="transmembrane region" description="Helical" evidence="14">
    <location>
        <begin position="7"/>
        <end position="26"/>
    </location>
</feature>
<evidence type="ECO:0000313" key="15">
    <source>
        <dbReference type="EMBL" id="KAG2457119.1"/>
    </source>
</evidence>
<dbReference type="Proteomes" id="UP000886611">
    <property type="component" value="Unassembled WGS sequence"/>
</dbReference>
<keyword evidence="5" id="KW-0769">Symport</keyword>
<dbReference type="PANTHER" id="PTHR45897:SF5">
    <property type="entry name" value="HIGH AFFINITY CHOLINE TRANSPORTER 1"/>
    <property type="match status" value="1"/>
</dbReference>
<comment type="subcellular location">
    <subcellularLocation>
        <location evidence="1">Membrane</location>
        <topology evidence="1">Multi-pass membrane protein</topology>
    </subcellularLocation>
</comment>
<evidence type="ECO:0000256" key="12">
    <source>
        <dbReference type="ARBA" id="ARBA00023201"/>
    </source>
</evidence>
<keyword evidence="7 14" id="KW-1133">Transmembrane helix</keyword>
<evidence type="ECO:0000256" key="13">
    <source>
        <dbReference type="RuleBase" id="RU362091"/>
    </source>
</evidence>
<evidence type="ECO:0000256" key="5">
    <source>
        <dbReference type="ARBA" id="ARBA00022847"/>
    </source>
</evidence>
<keyword evidence="16" id="KW-1185">Reference proteome</keyword>
<dbReference type="PANTHER" id="PTHR45897">
    <property type="entry name" value="HIGH-AFFINITY CHOLINE TRANSPORTER 1"/>
    <property type="match status" value="1"/>
</dbReference>
<name>A0A8X7WWU4_POLSE</name>
<reference evidence="15 16" key="1">
    <citation type="journal article" date="2021" name="Cell">
        <title>Tracing the genetic footprints of vertebrate landing in non-teleost ray-finned fishes.</title>
        <authorList>
            <person name="Bi X."/>
            <person name="Wang K."/>
            <person name="Yang L."/>
            <person name="Pan H."/>
            <person name="Jiang H."/>
            <person name="Wei Q."/>
            <person name="Fang M."/>
            <person name="Yu H."/>
            <person name="Zhu C."/>
            <person name="Cai Y."/>
            <person name="He Y."/>
            <person name="Gan X."/>
            <person name="Zeng H."/>
            <person name="Yu D."/>
            <person name="Zhu Y."/>
            <person name="Jiang H."/>
            <person name="Qiu Q."/>
            <person name="Yang H."/>
            <person name="Zhang Y.E."/>
            <person name="Wang W."/>
            <person name="Zhu M."/>
            <person name="He S."/>
            <person name="Zhang G."/>
        </authorList>
    </citation>
    <scope>NUCLEOTIDE SEQUENCE [LARGE SCALE GENOMIC DNA]</scope>
    <source>
        <strain evidence="15">Bchr_013</strain>
    </source>
</reference>
<keyword evidence="3" id="KW-0813">Transport</keyword>
<dbReference type="AlphaFoldDB" id="A0A8X7WWU4"/>
<feature type="transmembrane region" description="Helical" evidence="14">
    <location>
        <begin position="125"/>
        <end position="147"/>
    </location>
</feature>
<keyword evidence="6" id="KW-0530">Neurotransmitter biosynthesis</keyword>
<feature type="non-terminal residue" evidence="15">
    <location>
        <position position="1"/>
    </location>
</feature>
<evidence type="ECO:0000256" key="14">
    <source>
        <dbReference type="SAM" id="Phobius"/>
    </source>
</evidence>
<comment type="caution">
    <text evidence="15">The sequence shown here is derived from an EMBL/GenBank/DDBJ whole genome shotgun (WGS) entry which is preliminary data.</text>
</comment>
<dbReference type="EMBL" id="JAATIS010008602">
    <property type="protein sequence ID" value="KAG2457119.1"/>
    <property type="molecule type" value="Genomic_DNA"/>
</dbReference>
<feature type="transmembrane region" description="Helical" evidence="14">
    <location>
        <begin position="277"/>
        <end position="299"/>
    </location>
</feature>
<dbReference type="GO" id="GO:0008292">
    <property type="term" value="P:acetylcholine biosynthetic process"/>
    <property type="evidence" value="ECO:0007669"/>
    <property type="project" value="TreeGrafter"/>
</dbReference>
<evidence type="ECO:0000256" key="8">
    <source>
        <dbReference type="ARBA" id="ARBA00023053"/>
    </source>
</evidence>
<dbReference type="InterPro" id="IPR038377">
    <property type="entry name" value="Na/Glc_symporter_sf"/>
</dbReference>
<evidence type="ECO:0000256" key="6">
    <source>
        <dbReference type="ARBA" id="ARBA00022979"/>
    </source>
</evidence>
<feature type="transmembrane region" description="Helical" evidence="14">
    <location>
        <begin position="246"/>
        <end position="271"/>
    </location>
</feature>
<organism evidence="15 16">
    <name type="scientific">Polypterus senegalus</name>
    <name type="common">Senegal bichir</name>
    <dbReference type="NCBI Taxonomy" id="55291"/>
    <lineage>
        <taxon>Eukaryota</taxon>
        <taxon>Metazoa</taxon>
        <taxon>Chordata</taxon>
        <taxon>Craniata</taxon>
        <taxon>Vertebrata</taxon>
        <taxon>Euteleostomi</taxon>
        <taxon>Actinopterygii</taxon>
        <taxon>Polypteriformes</taxon>
        <taxon>Polypteridae</taxon>
        <taxon>Polypterus</taxon>
    </lineage>
</organism>
<evidence type="ECO:0000256" key="7">
    <source>
        <dbReference type="ARBA" id="ARBA00022989"/>
    </source>
</evidence>
<keyword evidence="9" id="KW-0406">Ion transport</keyword>
<evidence type="ECO:0000256" key="1">
    <source>
        <dbReference type="ARBA" id="ARBA00004141"/>
    </source>
</evidence>
<evidence type="ECO:0000313" key="16">
    <source>
        <dbReference type="Proteomes" id="UP000886611"/>
    </source>
</evidence>
<feature type="transmembrane region" description="Helical" evidence="14">
    <location>
        <begin position="168"/>
        <end position="192"/>
    </location>
</feature>
<proteinExistence type="inferred from homology"/>
<evidence type="ECO:0000256" key="10">
    <source>
        <dbReference type="ARBA" id="ARBA00023136"/>
    </source>
</evidence>